<evidence type="ECO:0000313" key="1">
    <source>
        <dbReference type="EMBL" id="KZB61133.1"/>
    </source>
</evidence>
<gene>
    <name evidence="1" type="ORF">AUP42_07630</name>
</gene>
<dbReference type="Gene3D" id="3.40.50.300">
    <property type="entry name" value="P-loop containing nucleotide triphosphate hydrolases"/>
    <property type="match status" value="1"/>
</dbReference>
<dbReference type="RefSeq" id="WP_062953396.1">
    <property type="nucleotide sequence ID" value="NZ_LPVY01000024.1"/>
</dbReference>
<proteinExistence type="predicted"/>
<evidence type="ECO:0000313" key="2">
    <source>
        <dbReference type="Proteomes" id="UP000076335"/>
    </source>
</evidence>
<comment type="caution">
    <text evidence="1">The sequence shown here is derived from an EMBL/GenBank/DDBJ whole genome shotgun (WGS) entry which is preliminary data.</text>
</comment>
<reference evidence="1 2" key="1">
    <citation type="submission" date="2015-12" db="EMBL/GenBank/DDBJ databases">
        <title>Genome sequence of Thalassospira lucentensis MCCC 1A02072.</title>
        <authorList>
            <person name="Lu L."/>
            <person name="Lai Q."/>
            <person name="Shao Z."/>
            <person name="Qian P."/>
        </authorList>
    </citation>
    <scope>NUCLEOTIDE SEQUENCE [LARGE SCALE GENOMIC DNA]</scope>
    <source>
        <strain evidence="1 2">MCCC 1A02072</strain>
    </source>
</reference>
<dbReference type="InterPro" id="IPR027417">
    <property type="entry name" value="P-loop_NTPase"/>
</dbReference>
<name>A0A154L0Y7_9PROT</name>
<accession>A0A154L0Y7</accession>
<dbReference type="InterPro" id="IPR026302">
    <property type="entry name" value="NEDD4-bd_p2"/>
</dbReference>
<dbReference type="Pfam" id="PF13671">
    <property type="entry name" value="AAA_33"/>
    <property type="match status" value="1"/>
</dbReference>
<sequence>MAKHFPTKPTLTLIRGLPGSGKSTLATTICEKTGAIHLEADQFMVDRNGDYRFDGRKLRDVHARCETECDAYLSTGQAVVVSNTFSEIWEMQAYLDMAERHDVPLQIIECHGQFRNIHGVPDDKIDAMRKRWQQLPDRYR</sequence>
<organism evidence="1 2">
    <name type="scientific">Thalassospira lucentensis</name>
    <dbReference type="NCBI Taxonomy" id="168935"/>
    <lineage>
        <taxon>Bacteria</taxon>
        <taxon>Pseudomonadati</taxon>
        <taxon>Pseudomonadota</taxon>
        <taxon>Alphaproteobacteria</taxon>
        <taxon>Rhodospirillales</taxon>
        <taxon>Thalassospiraceae</taxon>
        <taxon>Thalassospira</taxon>
    </lineage>
</organism>
<dbReference type="OrthoDB" id="3819922at2"/>
<dbReference type="PANTHER" id="PTHR13308">
    <property type="entry name" value="NEDD4-BINDING PROTEIN 2-LIKE 1"/>
    <property type="match status" value="1"/>
</dbReference>
<dbReference type="PANTHER" id="PTHR13308:SF40">
    <property type="entry name" value="NEDD4-BINDING PROTEIN 2-LIKE 1"/>
    <property type="match status" value="1"/>
</dbReference>
<protein>
    <submittedName>
        <fullName evidence="1">AAA family ATPase</fullName>
    </submittedName>
</protein>
<dbReference type="EMBL" id="LPVY01000024">
    <property type="protein sequence ID" value="KZB61133.1"/>
    <property type="molecule type" value="Genomic_DNA"/>
</dbReference>
<dbReference type="Proteomes" id="UP000076335">
    <property type="component" value="Unassembled WGS sequence"/>
</dbReference>
<dbReference type="AlphaFoldDB" id="A0A154L0Y7"/>
<dbReference type="SUPFAM" id="SSF52540">
    <property type="entry name" value="P-loop containing nucleoside triphosphate hydrolases"/>
    <property type="match status" value="1"/>
</dbReference>